<keyword evidence="2" id="KW-1185">Reference proteome</keyword>
<protein>
    <submittedName>
        <fullName evidence="1">Uncharacterized protein</fullName>
    </submittedName>
</protein>
<reference evidence="1 2" key="1">
    <citation type="journal article" date="2019" name="Nat. Ecol. Evol.">
        <title>Megaphylogeny resolves global patterns of mushroom evolution.</title>
        <authorList>
            <person name="Varga T."/>
            <person name="Krizsan K."/>
            <person name="Foldi C."/>
            <person name="Dima B."/>
            <person name="Sanchez-Garcia M."/>
            <person name="Sanchez-Ramirez S."/>
            <person name="Szollosi G.J."/>
            <person name="Szarkandi J.G."/>
            <person name="Papp V."/>
            <person name="Albert L."/>
            <person name="Andreopoulos W."/>
            <person name="Angelini C."/>
            <person name="Antonin V."/>
            <person name="Barry K.W."/>
            <person name="Bougher N.L."/>
            <person name="Buchanan P."/>
            <person name="Buyck B."/>
            <person name="Bense V."/>
            <person name="Catcheside P."/>
            <person name="Chovatia M."/>
            <person name="Cooper J."/>
            <person name="Damon W."/>
            <person name="Desjardin D."/>
            <person name="Finy P."/>
            <person name="Geml J."/>
            <person name="Haridas S."/>
            <person name="Hughes K."/>
            <person name="Justo A."/>
            <person name="Karasinski D."/>
            <person name="Kautmanova I."/>
            <person name="Kiss B."/>
            <person name="Kocsube S."/>
            <person name="Kotiranta H."/>
            <person name="LaButti K.M."/>
            <person name="Lechner B.E."/>
            <person name="Liimatainen K."/>
            <person name="Lipzen A."/>
            <person name="Lukacs Z."/>
            <person name="Mihaltcheva S."/>
            <person name="Morgado L.N."/>
            <person name="Niskanen T."/>
            <person name="Noordeloos M.E."/>
            <person name="Ohm R.A."/>
            <person name="Ortiz-Santana B."/>
            <person name="Ovrebo C."/>
            <person name="Racz N."/>
            <person name="Riley R."/>
            <person name="Savchenko A."/>
            <person name="Shiryaev A."/>
            <person name="Soop K."/>
            <person name="Spirin V."/>
            <person name="Szebenyi C."/>
            <person name="Tomsovsky M."/>
            <person name="Tulloss R.E."/>
            <person name="Uehling J."/>
            <person name="Grigoriev I.V."/>
            <person name="Vagvolgyi C."/>
            <person name="Papp T."/>
            <person name="Martin F.M."/>
            <person name="Miettinen O."/>
            <person name="Hibbett D.S."/>
            <person name="Nagy L.G."/>
        </authorList>
    </citation>
    <scope>NUCLEOTIDE SEQUENCE [LARGE SCALE GENOMIC DNA]</scope>
    <source>
        <strain evidence="1 2">NL-1719</strain>
    </source>
</reference>
<evidence type="ECO:0000313" key="2">
    <source>
        <dbReference type="Proteomes" id="UP000308600"/>
    </source>
</evidence>
<sequence>MLQHRRARFSTARFAIEPPAHVVEPAENHPSHPSSQNIQVPVIRYDLAYHRTLSFLAIALGAFIIVLTNISLQTPPAPLPGTSLVFPGGRIIDEWPVSTVYPSRRDAWLGTHLSGFNLGSPMQNFDDFLAGNVSCCFSPQVLLGVALRNPSAVSHVFIRDDARVAGYGSPTYNVSIWGVLDGGANAQRIRGIVKSFEIRTIESLTLLKLAELHPGVHSLLDGYHVIPVHDSIKPLGLKFGIVAIEFQSSQKHYITCINHIDIRAT</sequence>
<dbReference type="EMBL" id="ML208632">
    <property type="protein sequence ID" value="TFK61736.1"/>
    <property type="molecule type" value="Genomic_DNA"/>
</dbReference>
<proteinExistence type="predicted"/>
<evidence type="ECO:0000313" key="1">
    <source>
        <dbReference type="EMBL" id="TFK61736.1"/>
    </source>
</evidence>
<dbReference type="Proteomes" id="UP000308600">
    <property type="component" value="Unassembled WGS sequence"/>
</dbReference>
<organism evidence="1 2">
    <name type="scientific">Pluteus cervinus</name>
    <dbReference type="NCBI Taxonomy" id="181527"/>
    <lineage>
        <taxon>Eukaryota</taxon>
        <taxon>Fungi</taxon>
        <taxon>Dikarya</taxon>
        <taxon>Basidiomycota</taxon>
        <taxon>Agaricomycotina</taxon>
        <taxon>Agaricomycetes</taxon>
        <taxon>Agaricomycetidae</taxon>
        <taxon>Agaricales</taxon>
        <taxon>Pluteineae</taxon>
        <taxon>Pluteaceae</taxon>
        <taxon>Pluteus</taxon>
    </lineage>
</organism>
<accession>A0ACD3A862</accession>
<gene>
    <name evidence="1" type="ORF">BDN72DRAFT_903825</name>
</gene>
<name>A0ACD3A862_9AGAR</name>